<dbReference type="PANTHER" id="PTHR12353">
    <property type="entry name" value="DISKS LARGE-ASSOCIATED PROTEIN DAP SAP90/PSD-95-ASSOCIATED PROTEIN"/>
    <property type="match status" value="1"/>
</dbReference>
<protein>
    <submittedName>
        <fullName evidence="3">Disks large-associated protein 5</fullName>
    </submittedName>
</protein>
<dbReference type="AlphaFoldDB" id="A0AA35WZQ7"/>
<feature type="compositionally biased region" description="Pro residues" evidence="2">
    <location>
        <begin position="857"/>
        <end position="869"/>
    </location>
</feature>
<dbReference type="Pfam" id="PF03359">
    <property type="entry name" value="GKAP"/>
    <property type="match status" value="1"/>
</dbReference>
<feature type="compositionally biased region" description="Basic residues" evidence="2">
    <location>
        <begin position="304"/>
        <end position="313"/>
    </location>
</feature>
<feature type="compositionally biased region" description="Acidic residues" evidence="2">
    <location>
        <begin position="781"/>
        <end position="790"/>
    </location>
</feature>
<evidence type="ECO:0000313" key="3">
    <source>
        <dbReference type="EMBL" id="CAI8038844.1"/>
    </source>
</evidence>
<feature type="region of interest" description="Disordered" evidence="2">
    <location>
        <begin position="101"/>
        <end position="365"/>
    </location>
</feature>
<dbReference type="InterPro" id="IPR005026">
    <property type="entry name" value="SAPAP"/>
</dbReference>
<name>A0AA35WZQ7_GEOBA</name>
<feature type="compositionally biased region" description="Low complexity" evidence="2">
    <location>
        <begin position="870"/>
        <end position="890"/>
    </location>
</feature>
<feature type="region of interest" description="Disordered" evidence="2">
    <location>
        <begin position="568"/>
        <end position="588"/>
    </location>
</feature>
<dbReference type="EMBL" id="CASHTH010003015">
    <property type="protein sequence ID" value="CAI8038844.1"/>
    <property type="molecule type" value="Genomic_DNA"/>
</dbReference>
<gene>
    <name evidence="3" type="ORF">GBAR_LOCUS21647</name>
</gene>
<reference evidence="3" key="1">
    <citation type="submission" date="2023-03" db="EMBL/GenBank/DDBJ databases">
        <authorList>
            <person name="Steffen K."/>
            <person name="Cardenas P."/>
        </authorList>
    </citation>
    <scope>NUCLEOTIDE SEQUENCE</scope>
</reference>
<comment type="caution">
    <text evidence="3">The sequence shown here is derived from an EMBL/GenBank/DDBJ whole genome shotgun (WGS) entry which is preliminary data.</text>
</comment>
<feature type="compositionally biased region" description="Basic and acidic residues" evidence="2">
    <location>
        <begin position="241"/>
        <end position="258"/>
    </location>
</feature>
<feature type="region of interest" description="Disordered" evidence="2">
    <location>
        <begin position="1"/>
        <end position="37"/>
    </location>
</feature>
<feature type="compositionally biased region" description="Low complexity" evidence="2">
    <location>
        <begin position="125"/>
        <end position="135"/>
    </location>
</feature>
<dbReference type="GO" id="GO:0023052">
    <property type="term" value="P:signaling"/>
    <property type="evidence" value="ECO:0007669"/>
    <property type="project" value="InterPro"/>
</dbReference>
<feature type="compositionally biased region" description="Basic and acidic residues" evidence="2">
    <location>
        <begin position="747"/>
        <end position="769"/>
    </location>
</feature>
<evidence type="ECO:0000256" key="2">
    <source>
        <dbReference type="SAM" id="MobiDB-lite"/>
    </source>
</evidence>
<organism evidence="3 4">
    <name type="scientific">Geodia barretti</name>
    <name type="common">Barrett's horny sponge</name>
    <dbReference type="NCBI Taxonomy" id="519541"/>
    <lineage>
        <taxon>Eukaryota</taxon>
        <taxon>Metazoa</taxon>
        <taxon>Porifera</taxon>
        <taxon>Demospongiae</taxon>
        <taxon>Heteroscleromorpha</taxon>
        <taxon>Tetractinellida</taxon>
        <taxon>Astrophorina</taxon>
        <taxon>Geodiidae</taxon>
        <taxon>Geodia</taxon>
    </lineage>
</organism>
<evidence type="ECO:0000313" key="4">
    <source>
        <dbReference type="Proteomes" id="UP001174909"/>
    </source>
</evidence>
<feature type="region of interest" description="Disordered" evidence="2">
    <location>
        <begin position="48"/>
        <end position="67"/>
    </location>
</feature>
<feature type="compositionally biased region" description="Basic residues" evidence="2">
    <location>
        <begin position="725"/>
        <end position="735"/>
    </location>
</feature>
<feature type="compositionally biased region" description="Basic and acidic residues" evidence="2">
    <location>
        <begin position="22"/>
        <end position="37"/>
    </location>
</feature>
<feature type="compositionally biased region" description="Low complexity" evidence="2">
    <location>
        <begin position="341"/>
        <end position="365"/>
    </location>
</feature>
<keyword evidence="4" id="KW-1185">Reference proteome</keyword>
<comment type="similarity">
    <text evidence="1">Belongs to the SAPAP family.</text>
</comment>
<sequence length="1011" mass="108909">MATNSRINSHKSKSGSRGRGLGTREARARVKAAESKSARDALLLERRRIPLSEIQEQPKKRDEGSELRLQRLREWKAKRAEAREKEKAAKKKPFYGGKLVVTTTAAVSKPRSGAANTAPGRAGKSSAAAVSSSAATDRATEKPGTTRKRPVGLETAAKPETSGSDTISGDQTESNDTALVTSEDTQPKTTAQKAKERKAKGGKKAATNAAKPPRPPPQISTASRASKRLASENQPANDAGASRKHDGSSVKSKAKLEPPKPSAGRGGKEVKTGEGEKVGRVTRSTTATASGRGGAAVREVGVKKTGKAGKKRVNTAESSGLATTGKKRVKCDSTPVHTKLSFSDSSSEFSSTSPPLPPSMNTTTSTVDPVPDCAWVAPRHVSNRPNPHLALSALQNIDDILGPCAFSPFKFTARQATPGNASQSKKRRETPGEKFAFSFRMTTDRNPFSLPAETTCSDRAAQSGDVTFDTLSVDSLDCNDAPKETVRRPRRVRCVHLKLLIPRQPERKRGTEQRGKEMAALGERRRAKRVWRRVSKRTVQNVGVGGGQRSLGVEAWCGGVVSSVCGKKEEEEEEGVQNGDPITSEGTAGGGTDFVYFHRLHDDVETHLATQCSVWKEKSESLEALIQEETQSQEDAAHLVEAVDGIRVTVGQAELLMRKKMKQYLGLVTGAEDMTDGGNTTAEDLQGFWDLVSIQVDDMNQKFKNLEELERNDWKQQHQVQPTMNKKRGGKKRPSKTGSSAKTGGELSERQAAARERRSAMRSRLKEMKMAAMANKTASSEEGEREEDDQTGAPTDGLVVTGAASDPPKQATPPPQESDTSCSSGKRKSTGGKRRRSRRCGQRSSFALIDFSEDPIPAEPQTPPSPPSPSVTNPSIFSPTDTSSDTKPSTEVPIADLLSFTAQQQQCVKLPSLKTPLNWPPKGNTPVINQHTTTAPQEGASVVQFVSVTPSKRVRERMEADVIMSPARRSLRLAGKCGTGGPGSHGNYQVSSLNELPEGLEVKYLPNKALF</sequence>
<feature type="compositionally biased region" description="Basic residues" evidence="2">
    <location>
        <begin position="825"/>
        <end position="841"/>
    </location>
</feature>
<feature type="compositionally biased region" description="Polar residues" evidence="2">
    <location>
        <begin position="161"/>
        <end position="190"/>
    </location>
</feature>
<feature type="region of interest" description="Disordered" evidence="2">
    <location>
        <begin position="710"/>
        <end position="890"/>
    </location>
</feature>
<feature type="compositionally biased region" description="Basic and acidic residues" evidence="2">
    <location>
        <begin position="266"/>
        <end position="279"/>
    </location>
</feature>
<proteinExistence type="inferred from homology"/>
<feature type="compositionally biased region" description="Low complexity" evidence="2">
    <location>
        <begin position="281"/>
        <end position="299"/>
    </location>
</feature>
<evidence type="ECO:0000256" key="1">
    <source>
        <dbReference type="ARBA" id="ARBA00008839"/>
    </source>
</evidence>
<accession>A0AA35WZQ7</accession>
<dbReference type="Proteomes" id="UP001174909">
    <property type="component" value="Unassembled WGS sequence"/>
</dbReference>
<dbReference type="PANTHER" id="PTHR12353:SF1">
    <property type="entry name" value="DISKS LARGE-ASSOCIATED PROTEIN 5"/>
    <property type="match status" value="1"/>
</dbReference>